<dbReference type="Gene3D" id="3.40.50.11350">
    <property type="match status" value="1"/>
</dbReference>
<evidence type="ECO:0000256" key="1">
    <source>
        <dbReference type="ARBA" id="ARBA00004240"/>
    </source>
</evidence>
<evidence type="ECO:0000313" key="11">
    <source>
        <dbReference type="EMBL" id="KAG0257076.1"/>
    </source>
</evidence>
<evidence type="ECO:0000256" key="8">
    <source>
        <dbReference type="ARBA" id="ARBA00026232"/>
    </source>
</evidence>
<name>A0A9P6U330_9FUNG</name>
<dbReference type="GO" id="GO:0006004">
    <property type="term" value="P:fucose metabolic process"/>
    <property type="evidence" value="ECO:0007669"/>
    <property type="project" value="UniProtKB-KW"/>
</dbReference>
<keyword evidence="10" id="KW-0472">Membrane</keyword>
<accession>A0A9P6U330</accession>
<proteinExistence type="inferred from homology"/>
<feature type="compositionally biased region" description="Acidic residues" evidence="9">
    <location>
        <begin position="587"/>
        <end position="602"/>
    </location>
</feature>
<dbReference type="PANTHER" id="PTHR13398">
    <property type="entry name" value="GDP-FUCOSE PROTEIN O-FUCOSYLTRANSFERASE 2"/>
    <property type="match status" value="1"/>
</dbReference>
<dbReference type="Pfam" id="PF10250">
    <property type="entry name" value="O-FucT"/>
    <property type="match status" value="1"/>
</dbReference>
<comment type="caution">
    <text evidence="11">The sequence shown here is derived from an EMBL/GenBank/DDBJ whole genome shotgun (WGS) entry which is preliminary data.</text>
</comment>
<comment type="subcellular location">
    <subcellularLocation>
        <location evidence="1">Endoplasmic reticulum</location>
    </subcellularLocation>
</comment>
<feature type="compositionally biased region" description="Low complexity" evidence="9">
    <location>
        <begin position="407"/>
        <end position="419"/>
    </location>
</feature>
<feature type="compositionally biased region" description="Polar residues" evidence="9">
    <location>
        <begin position="210"/>
        <end position="222"/>
    </location>
</feature>
<feature type="compositionally biased region" description="Polar residues" evidence="9">
    <location>
        <begin position="288"/>
        <end position="298"/>
    </location>
</feature>
<evidence type="ECO:0000256" key="5">
    <source>
        <dbReference type="ARBA" id="ARBA00023253"/>
    </source>
</evidence>
<dbReference type="InterPro" id="IPR019378">
    <property type="entry name" value="GDP-Fuc_O-FucTrfase"/>
</dbReference>
<keyword evidence="10" id="KW-0812">Transmembrane</keyword>
<keyword evidence="12" id="KW-1185">Reference proteome</keyword>
<feature type="transmembrane region" description="Helical" evidence="10">
    <location>
        <begin position="119"/>
        <end position="139"/>
    </location>
</feature>
<keyword evidence="5" id="KW-0294">Fucose metabolism</keyword>
<sequence length="797" mass="89223">MSRPTDHHQPEDYHLPMYHTNTKNYHQHHYCYDSPSPAPQDSHGLNPNTNTTVATNSSSSGSRLITIKPASCLSASSSSLSPSSTSSSSGFSSSKKKRLQVSWHPSVNQRQAAKRDRQIAYLLAVLFFFSSITMILFHYSECDIATGQCQQQQRRSNLILDTSSASVAKSFESSFPPSHGKKRLPSVTGTDALRAKGLLMDADVTVSVNGRLKSSSTDSGRTPRNPHDLDEYNLEHNGAFDDEEANSATEDLSMDRIAMDSRPSQDEEVMDTTGYAAVDYGLDDDTSLETTEPSNENGNGDDGQEHTMPMNDPNATPQEAYVDIWNDTPDTLSKQAYIESEQAQHQHQQPLLRRLDPSTKYMTYLPYAGLTSQFYGMLHAFMLAKSLDRTLILPPITISSYDDDMDSAGGSSAGSSGPSRQNQQPWSTYFDLSTFMDLTGVKVIELHELREPDMMIMGAMTESLSCHVTCGMGSLRPLDFTAKEFLEQWKFDLSIQSPLQLEDETTEYGELVPALRGYDSEQMLCITNSYKVSVPMKEDWERYGQYLYFTPTMERFFGGVLQKLGARNPQKQQQQALAKSMQQQQNEGEEEEERYTQDDEDGQSTTTDKFHNNGDFMNSALIPNRDLYAFQKNNDLNNGPPGVTGNSLDNAMTKTTTLPLPATPFIAIHARRGAEFIDYCQQNFQHALHTCLPTTQELASALHTLLLENPSLRGLPVFVCTNEERPRELAAFRLLGWQVLDHKELRSGEQLGVFGAKMVDQMAMAQAEMLIGVRMSTFSRVGSYRQEDWYGRKVVFM</sequence>
<comment type="pathway">
    <text evidence="2">Protein modification; protein glycosylation.</text>
</comment>
<evidence type="ECO:0000256" key="10">
    <source>
        <dbReference type="SAM" id="Phobius"/>
    </source>
</evidence>
<evidence type="ECO:0000256" key="7">
    <source>
        <dbReference type="ARBA" id="ARBA00025803"/>
    </source>
</evidence>
<gene>
    <name evidence="11" type="ORF">BG011_004185</name>
</gene>
<evidence type="ECO:0000256" key="9">
    <source>
        <dbReference type="SAM" id="MobiDB-lite"/>
    </source>
</evidence>
<dbReference type="InterPro" id="IPR045130">
    <property type="entry name" value="OFUT2-like"/>
</dbReference>
<feature type="compositionally biased region" description="Low complexity" evidence="9">
    <location>
        <begin position="75"/>
        <end position="93"/>
    </location>
</feature>
<feature type="compositionally biased region" description="Low complexity" evidence="9">
    <location>
        <begin position="570"/>
        <end position="586"/>
    </location>
</feature>
<keyword evidence="3" id="KW-0808">Transferase</keyword>
<evidence type="ECO:0000256" key="2">
    <source>
        <dbReference type="ARBA" id="ARBA00004922"/>
    </source>
</evidence>
<dbReference type="Proteomes" id="UP000726737">
    <property type="component" value="Unassembled WGS sequence"/>
</dbReference>
<protein>
    <recommendedName>
        <fullName evidence="8">GDP-fucose protein O-fucosyltransferase 2</fullName>
    </recommendedName>
</protein>
<keyword evidence="4" id="KW-0256">Endoplasmic reticulum</keyword>
<evidence type="ECO:0000256" key="6">
    <source>
        <dbReference type="ARBA" id="ARBA00023277"/>
    </source>
</evidence>
<dbReference type="PANTHER" id="PTHR13398:SF0">
    <property type="entry name" value="GDP-FUCOSE PROTEIN O-FUCOSYLTRANSFERASE 2"/>
    <property type="match status" value="1"/>
</dbReference>
<dbReference type="AlphaFoldDB" id="A0A9P6U330"/>
<keyword evidence="6" id="KW-0119">Carbohydrate metabolism</keyword>
<feature type="region of interest" description="Disordered" evidence="9">
    <location>
        <begin position="29"/>
        <end position="60"/>
    </location>
</feature>
<dbReference type="OrthoDB" id="1882547at2759"/>
<feature type="region of interest" description="Disordered" evidence="9">
    <location>
        <begin position="210"/>
        <end position="252"/>
    </location>
</feature>
<feature type="region of interest" description="Disordered" evidence="9">
    <location>
        <begin position="284"/>
        <end position="314"/>
    </location>
</feature>
<evidence type="ECO:0000313" key="12">
    <source>
        <dbReference type="Proteomes" id="UP000726737"/>
    </source>
</evidence>
<feature type="region of interest" description="Disordered" evidence="9">
    <location>
        <begin position="75"/>
        <end position="105"/>
    </location>
</feature>
<feature type="compositionally biased region" description="Low complexity" evidence="9">
    <location>
        <begin position="46"/>
        <end position="60"/>
    </location>
</feature>
<evidence type="ECO:0000256" key="3">
    <source>
        <dbReference type="ARBA" id="ARBA00022679"/>
    </source>
</evidence>
<organism evidence="11 12">
    <name type="scientific">Mortierella polycephala</name>
    <dbReference type="NCBI Taxonomy" id="41804"/>
    <lineage>
        <taxon>Eukaryota</taxon>
        <taxon>Fungi</taxon>
        <taxon>Fungi incertae sedis</taxon>
        <taxon>Mucoromycota</taxon>
        <taxon>Mortierellomycotina</taxon>
        <taxon>Mortierellomycetes</taxon>
        <taxon>Mortierellales</taxon>
        <taxon>Mortierellaceae</taxon>
        <taxon>Mortierella</taxon>
    </lineage>
</organism>
<evidence type="ECO:0000256" key="4">
    <source>
        <dbReference type="ARBA" id="ARBA00022824"/>
    </source>
</evidence>
<dbReference type="GO" id="GO:0046922">
    <property type="term" value="F:peptide-O-fucosyltransferase activity"/>
    <property type="evidence" value="ECO:0007669"/>
    <property type="project" value="InterPro"/>
</dbReference>
<dbReference type="Gene3D" id="3.40.50.11340">
    <property type="match status" value="1"/>
</dbReference>
<feature type="region of interest" description="Disordered" evidence="9">
    <location>
        <begin position="404"/>
        <end position="424"/>
    </location>
</feature>
<reference evidence="11" key="1">
    <citation type="journal article" date="2020" name="Fungal Divers.">
        <title>Resolving the Mortierellaceae phylogeny through synthesis of multi-gene phylogenetics and phylogenomics.</title>
        <authorList>
            <person name="Vandepol N."/>
            <person name="Liber J."/>
            <person name="Desiro A."/>
            <person name="Na H."/>
            <person name="Kennedy M."/>
            <person name="Barry K."/>
            <person name="Grigoriev I.V."/>
            <person name="Miller A.N."/>
            <person name="O'Donnell K."/>
            <person name="Stajich J.E."/>
            <person name="Bonito G."/>
        </authorList>
    </citation>
    <scope>NUCLEOTIDE SEQUENCE</scope>
    <source>
        <strain evidence="11">KOD948</strain>
    </source>
</reference>
<feature type="region of interest" description="Disordered" evidence="9">
    <location>
        <begin position="568"/>
        <end position="616"/>
    </location>
</feature>
<dbReference type="GO" id="GO:0005783">
    <property type="term" value="C:endoplasmic reticulum"/>
    <property type="evidence" value="ECO:0007669"/>
    <property type="project" value="UniProtKB-SubCell"/>
</dbReference>
<dbReference type="EMBL" id="JAAAJA010000274">
    <property type="protein sequence ID" value="KAG0257076.1"/>
    <property type="molecule type" value="Genomic_DNA"/>
</dbReference>
<keyword evidence="10" id="KW-1133">Transmembrane helix</keyword>
<comment type="similarity">
    <text evidence="7">Belongs to the glycosyltransferase 68 family.</text>
</comment>
<feature type="compositionally biased region" description="Basic and acidic residues" evidence="9">
    <location>
        <begin position="225"/>
        <end position="234"/>
    </location>
</feature>
<dbReference type="CDD" id="cd11296">
    <property type="entry name" value="O-FucT_like"/>
    <property type="match status" value="1"/>
</dbReference>